<dbReference type="AlphaFoldDB" id="A0A8J4V8N6"/>
<gene>
    <name evidence="2" type="ORF">CMV_021886</name>
</gene>
<evidence type="ECO:0000313" key="2">
    <source>
        <dbReference type="EMBL" id="KAF3952573.1"/>
    </source>
</evidence>
<protein>
    <submittedName>
        <fullName evidence="2">Uncharacterized protein</fullName>
    </submittedName>
</protein>
<dbReference type="EMBL" id="JRKL02004450">
    <property type="protein sequence ID" value="KAF3952573.1"/>
    <property type="molecule type" value="Genomic_DNA"/>
</dbReference>
<comment type="caution">
    <text evidence="2">The sequence shown here is derived from an EMBL/GenBank/DDBJ whole genome shotgun (WGS) entry which is preliminary data.</text>
</comment>
<keyword evidence="3" id="KW-1185">Reference proteome</keyword>
<evidence type="ECO:0000256" key="1">
    <source>
        <dbReference type="SAM" id="MobiDB-lite"/>
    </source>
</evidence>
<organism evidence="2 3">
    <name type="scientific">Castanea mollissima</name>
    <name type="common">Chinese chestnut</name>
    <dbReference type="NCBI Taxonomy" id="60419"/>
    <lineage>
        <taxon>Eukaryota</taxon>
        <taxon>Viridiplantae</taxon>
        <taxon>Streptophyta</taxon>
        <taxon>Embryophyta</taxon>
        <taxon>Tracheophyta</taxon>
        <taxon>Spermatophyta</taxon>
        <taxon>Magnoliopsida</taxon>
        <taxon>eudicotyledons</taxon>
        <taxon>Gunneridae</taxon>
        <taxon>Pentapetalae</taxon>
        <taxon>rosids</taxon>
        <taxon>fabids</taxon>
        <taxon>Fagales</taxon>
        <taxon>Fagaceae</taxon>
        <taxon>Castanea</taxon>
    </lineage>
</organism>
<accession>A0A8J4V8N6</accession>
<reference evidence="2" key="1">
    <citation type="submission" date="2020-03" db="EMBL/GenBank/DDBJ databases">
        <title>Castanea mollissima Vanexum genome sequencing.</title>
        <authorList>
            <person name="Staton M."/>
        </authorList>
    </citation>
    <scope>NUCLEOTIDE SEQUENCE</scope>
    <source>
        <tissue evidence="2">Leaf</tissue>
    </source>
</reference>
<feature type="region of interest" description="Disordered" evidence="1">
    <location>
        <begin position="1"/>
        <end position="23"/>
    </location>
</feature>
<dbReference type="Proteomes" id="UP000737018">
    <property type="component" value="Unassembled WGS sequence"/>
</dbReference>
<evidence type="ECO:0000313" key="3">
    <source>
        <dbReference type="Proteomes" id="UP000737018"/>
    </source>
</evidence>
<sequence length="130" mass="12987">MSGSSNHFLLHRPPPPKSPSMSPSTFKLKVLFIKKEQKQNAAAVDDAAAADSDAAAAVSVGAAVPVDALGAAVDDVSGAAVDDVGGAADSVDVTACPDGSSTRVHGFGRLLDGSRASISFDESNHDGLGI</sequence>
<proteinExistence type="predicted"/>
<name>A0A8J4V8N6_9ROSI</name>